<sequence>MVDGDFFQTQHIRVFFLDEIRDPFPVGTVVRADREVNVVSHGLDDLFHFISLPF</sequence>
<evidence type="ECO:0000313" key="1">
    <source>
        <dbReference type="EMBL" id="MPN31567.1"/>
    </source>
</evidence>
<dbReference type="AlphaFoldDB" id="A0A645GXV4"/>
<proteinExistence type="predicted"/>
<organism evidence="1">
    <name type="scientific">bioreactor metagenome</name>
    <dbReference type="NCBI Taxonomy" id="1076179"/>
    <lineage>
        <taxon>unclassified sequences</taxon>
        <taxon>metagenomes</taxon>
        <taxon>ecological metagenomes</taxon>
    </lineage>
</organism>
<comment type="caution">
    <text evidence="1">The sequence shown here is derived from an EMBL/GenBank/DDBJ whole genome shotgun (WGS) entry which is preliminary data.</text>
</comment>
<gene>
    <name evidence="1" type="ORF">SDC9_179041</name>
</gene>
<reference evidence="1" key="1">
    <citation type="submission" date="2019-08" db="EMBL/GenBank/DDBJ databases">
        <authorList>
            <person name="Kucharzyk K."/>
            <person name="Murdoch R.W."/>
            <person name="Higgins S."/>
            <person name="Loffler F."/>
        </authorList>
    </citation>
    <scope>NUCLEOTIDE SEQUENCE</scope>
</reference>
<accession>A0A645GXV4</accession>
<protein>
    <submittedName>
        <fullName evidence="1">Uncharacterized protein</fullName>
    </submittedName>
</protein>
<name>A0A645GXV4_9ZZZZ</name>
<dbReference type="EMBL" id="VSSQ01083133">
    <property type="protein sequence ID" value="MPN31567.1"/>
    <property type="molecule type" value="Genomic_DNA"/>
</dbReference>